<keyword evidence="3" id="KW-0804">Transcription</keyword>
<dbReference type="InterPro" id="IPR036271">
    <property type="entry name" value="Tet_transcr_reg_TetR-rel_C_sf"/>
</dbReference>
<dbReference type="SUPFAM" id="SSF48498">
    <property type="entry name" value="Tetracyclin repressor-like, C-terminal domain"/>
    <property type="match status" value="1"/>
</dbReference>
<evidence type="ECO:0000313" key="7">
    <source>
        <dbReference type="EMBL" id="TDD71462.1"/>
    </source>
</evidence>
<reference evidence="7 8" key="1">
    <citation type="submission" date="2019-03" db="EMBL/GenBank/DDBJ databases">
        <title>Draft genome sequences of novel Actinobacteria.</title>
        <authorList>
            <person name="Sahin N."/>
            <person name="Ay H."/>
            <person name="Saygin H."/>
        </authorList>
    </citation>
    <scope>NUCLEOTIDE SEQUENCE [LARGE SCALE GENOMIC DNA]</scope>
    <source>
        <strain evidence="7 8">H3C3</strain>
    </source>
</reference>
<dbReference type="OrthoDB" id="9795011at2"/>
<dbReference type="Pfam" id="PF00440">
    <property type="entry name" value="TetR_N"/>
    <property type="match status" value="1"/>
</dbReference>
<gene>
    <name evidence="7" type="ORF">E1298_35750</name>
</gene>
<organism evidence="7 8">
    <name type="scientific">Actinomadura rubrisoli</name>
    <dbReference type="NCBI Taxonomy" id="2530368"/>
    <lineage>
        <taxon>Bacteria</taxon>
        <taxon>Bacillati</taxon>
        <taxon>Actinomycetota</taxon>
        <taxon>Actinomycetes</taxon>
        <taxon>Streptosporangiales</taxon>
        <taxon>Thermomonosporaceae</taxon>
        <taxon>Actinomadura</taxon>
    </lineage>
</organism>
<comment type="caution">
    <text evidence="7">The sequence shown here is derived from an EMBL/GenBank/DDBJ whole genome shotgun (WGS) entry which is preliminary data.</text>
</comment>
<feature type="DNA-binding region" description="H-T-H motif" evidence="4">
    <location>
        <begin position="39"/>
        <end position="58"/>
    </location>
</feature>
<evidence type="ECO:0000256" key="2">
    <source>
        <dbReference type="ARBA" id="ARBA00023125"/>
    </source>
</evidence>
<dbReference type="EMBL" id="SMKU01000288">
    <property type="protein sequence ID" value="TDD71462.1"/>
    <property type="molecule type" value="Genomic_DNA"/>
</dbReference>
<dbReference type="GO" id="GO:0000976">
    <property type="term" value="F:transcription cis-regulatory region binding"/>
    <property type="evidence" value="ECO:0007669"/>
    <property type="project" value="TreeGrafter"/>
</dbReference>
<evidence type="ECO:0000259" key="6">
    <source>
        <dbReference type="PROSITE" id="PS50977"/>
    </source>
</evidence>
<dbReference type="SUPFAM" id="SSF46689">
    <property type="entry name" value="Homeodomain-like"/>
    <property type="match status" value="1"/>
</dbReference>
<dbReference type="InterPro" id="IPR050109">
    <property type="entry name" value="HTH-type_TetR-like_transc_reg"/>
</dbReference>
<evidence type="ECO:0000256" key="5">
    <source>
        <dbReference type="SAM" id="MobiDB-lite"/>
    </source>
</evidence>
<proteinExistence type="predicted"/>
<dbReference type="PROSITE" id="PS50977">
    <property type="entry name" value="HTH_TETR_2"/>
    <property type="match status" value="1"/>
</dbReference>
<dbReference type="Gene3D" id="1.10.357.10">
    <property type="entry name" value="Tetracycline Repressor, domain 2"/>
    <property type="match status" value="1"/>
</dbReference>
<keyword evidence="8" id="KW-1185">Reference proteome</keyword>
<dbReference type="PRINTS" id="PR00455">
    <property type="entry name" value="HTHTETR"/>
</dbReference>
<dbReference type="InterPro" id="IPR049445">
    <property type="entry name" value="TetR_SbtR-like_C"/>
</dbReference>
<feature type="region of interest" description="Disordered" evidence="5">
    <location>
        <begin position="197"/>
        <end position="219"/>
    </location>
</feature>
<keyword evidence="1" id="KW-0805">Transcription regulation</keyword>
<keyword evidence="2 4" id="KW-0238">DNA-binding</keyword>
<dbReference type="InterPro" id="IPR001647">
    <property type="entry name" value="HTH_TetR"/>
</dbReference>
<sequence>MAESRTRPPGGRGAEADRNDLRVLIAAGEVFTTLGWDAPISAVARKAGVGMGSIYRRYPSKEALLQQICVNATERAADEARSALEEEADAWSALRHFMRRMAEARICSLFVLTGRGAGDSAVLEKASRHLHEAIAGIIEQARRESVLRPDVTPADVCVLLSYLRTVPVAGQDAQAEFLDRYLEIMLAGLRAPAAGTGPPALPGRPPGWNDLDFAPARPL</sequence>
<evidence type="ECO:0000256" key="4">
    <source>
        <dbReference type="PROSITE-ProRule" id="PRU00335"/>
    </source>
</evidence>
<protein>
    <submittedName>
        <fullName evidence="7">TetR/AcrR family transcriptional regulator</fullName>
    </submittedName>
</protein>
<dbReference type="AlphaFoldDB" id="A0A4R5AMN1"/>
<dbReference type="PANTHER" id="PTHR30055">
    <property type="entry name" value="HTH-TYPE TRANSCRIPTIONAL REGULATOR RUTR"/>
    <property type="match status" value="1"/>
</dbReference>
<dbReference type="RefSeq" id="WP_131901293.1">
    <property type="nucleotide sequence ID" value="NZ_SMKU01000288.1"/>
</dbReference>
<dbReference type="InterPro" id="IPR009057">
    <property type="entry name" value="Homeodomain-like_sf"/>
</dbReference>
<evidence type="ECO:0000256" key="3">
    <source>
        <dbReference type="ARBA" id="ARBA00023163"/>
    </source>
</evidence>
<evidence type="ECO:0000256" key="1">
    <source>
        <dbReference type="ARBA" id="ARBA00023015"/>
    </source>
</evidence>
<dbReference type="Pfam" id="PF21597">
    <property type="entry name" value="TetR_C_43"/>
    <property type="match status" value="1"/>
</dbReference>
<evidence type="ECO:0000313" key="8">
    <source>
        <dbReference type="Proteomes" id="UP000294513"/>
    </source>
</evidence>
<dbReference type="GO" id="GO:0003700">
    <property type="term" value="F:DNA-binding transcription factor activity"/>
    <property type="evidence" value="ECO:0007669"/>
    <property type="project" value="TreeGrafter"/>
</dbReference>
<dbReference type="PANTHER" id="PTHR30055:SF234">
    <property type="entry name" value="HTH-TYPE TRANSCRIPTIONAL REGULATOR BETI"/>
    <property type="match status" value="1"/>
</dbReference>
<name>A0A4R5AMN1_9ACTN</name>
<dbReference type="Proteomes" id="UP000294513">
    <property type="component" value="Unassembled WGS sequence"/>
</dbReference>
<feature type="domain" description="HTH tetR-type" evidence="6">
    <location>
        <begin position="17"/>
        <end position="76"/>
    </location>
</feature>
<accession>A0A4R5AMN1</accession>